<dbReference type="Proteomes" id="UP000886251">
    <property type="component" value="Unassembled WGS sequence"/>
</dbReference>
<dbReference type="InterPro" id="IPR042095">
    <property type="entry name" value="SUMF_sf"/>
</dbReference>
<dbReference type="PANTHER" id="PTHR23150">
    <property type="entry name" value="SULFATASE MODIFYING FACTOR 1, 2"/>
    <property type="match status" value="1"/>
</dbReference>
<feature type="chain" id="PRO_5032853558" evidence="1">
    <location>
        <begin position="23"/>
        <end position="486"/>
    </location>
</feature>
<comment type="caution">
    <text evidence="3">The sequence shown here is derived from an EMBL/GenBank/DDBJ whole genome shotgun (WGS) entry which is preliminary data.</text>
</comment>
<feature type="domain" description="Sulfatase-modifying factor enzyme-like" evidence="2">
    <location>
        <begin position="258"/>
        <end position="483"/>
    </location>
</feature>
<reference evidence="3" key="1">
    <citation type="journal article" date="2020" name="mSystems">
        <title>Genome- and Community-Level Interaction Insights into Carbon Utilization and Element Cycling Functions of Hydrothermarchaeota in Hydrothermal Sediment.</title>
        <authorList>
            <person name="Zhou Z."/>
            <person name="Liu Y."/>
            <person name="Xu W."/>
            <person name="Pan J."/>
            <person name="Luo Z.H."/>
            <person name="Li M."/>
        </authorList>
    </citation>
    <scope>NUCLEOTIDE SEQUENCE [LARGE SCALE GENOMIC DNA]</scope>
    <source>
        <strain evidence="3">HyVt-443</strain>
    </source>
</reference>
<evidence type="ECO:0000313" key="3">
    <source>
        <dbReference type="EMBL" id="HEB96127.1"/>
    </source>
</evidence>
<dbReference type="Pfam" id="PF03781">
    <property type="entry name" value="FGE-sulfatase"/>
    <property type="match status" value="1"/>
</dbReference>
<dbReference type="GO" id="GO:0120147">
    <property type="term" value="F:formylglycine-generating oxidase activity"/>
    <property type="evidence" value="ECO:0007669"/>
    <property type="project" value="TreeGrafter"/>
</dbReference>
<feature type="signal peptide" evidence="1">
    <location>
        <begin position="1"/>
        <end position="22"/>
    </location>
</feature>
<dbReference type="AlphaFoldDB" id="A0A831WAH0"/>
<dbReference type="InterPro" id="IPR051043">
    <property type="entry name" value="Sulfatase_Mod_Factor_Kinase"/>
</dbReference>
<dbReference type="PANTHER" id="PTHR23150:SF35">
    <property type="entry name" value="BLL6746 PROTEIN"/>
    <property type="match status" value="1"/>
</dbReference>
<evidence type="ECO:0000256" key="1">
    <source>
        <dbReference type="SAM" id="SignalP"/>
    </source>
</evidence>
<dbReference type="Gene3D" id="3.90.1580.10">
    <property type="entry name" value="paralog of FGE (formylglycine-generating enzyme)"/>
    <property type="match status" value="1"/>
</dbReference>
<keyword evidence="1" id="KW-0732">Signal</keyword>
<dbReference type="InterPro" id="IPR016187">
    <property type="entry name" value="CTDL_fold"/>
</dbReference>
<dbReference type="EMBL" id="DRKP01000075">
    <property type="protein sequence ID" value="HEB96127.1"/>
    <property type="molecule type" value="Genomic_DNA"/>
</dbReference>
<gene>
    <name evidence="3" type="ORF">ENI96_06830</name>
</gene>
<dbReference type="InterPro" id="IPR005532">
    <property type="entry name" value="SUMF_dom"/>
</dbReference>
<name>A0A831WAH0_9GAMM</name>
<sequence>MRHLRFLIPLLVTCLLIAPVAARQDRGFDLVTLTNGDIYNGTIGQTSLTLSTPQGEVTIPLNRMRLLQVGDSGRPDRLETVTGDRYQGRLVTRELVVKRVLDPTLPLDVGDIQSISFAARGGRFKARPAPDTVETRSGDLFAARIGTGSFLLKTESAVRMVDRNDLFLLELMTLEDDEEIHARLTLNDGSRLIGRLLTGDIQARDRFGNRLTLQAETISSLAFAVNHRQEARPFYNYRMRLPPAARLRDRMRDGSPGPELLALRGGRYRRGDLQGDGDGDEKPPVEIRLRPFAIGIYEVTFEEYDRFCDSTGRDRPDDAGWGRGRRPVFNVSWDDAVAYTEWLSRQTGHRYRLPSDAEWEFAARAGTSTRFWWGDEVGLDRANCAGCGGLWGGEQTSEVGRFDPNPFGLHDTAGNVFEWVADCWNDTFADAPTDGTPLEKPDCGIRVIRGGAWSFPPKEVRSANRWRDFQPRTSDDTGFRVVRELD</sequence>
<proteinExistence type="predicted"/>
<accession>A0A831WAH0</accession>
<evidence type="ECO:0000259" key="2">
    <source>
        <dbReference type="Pfam" id="PF03781"/>
    </source>
</evidence>
<organism evidence="3">
    <name type="scientific">Sedimenticola thiotaurini</name>
    <dbReference type="NCBI Taxonomy" id="1543721"/>
    <lineage>
        <taxon>Bacteria</taxon>
        <taxon>Pseudomonadati</taxon>
        <taxon>Pseudomonadota</taxon>
        <taxon>Gammaproteobacteria</taxon>
        <taxon>Chromatiales</taxon>
        <taxon>Sedimenticolaceae</taxon>
        <taxon>Sedimenticola</taxon>
    </lineage>
</organism>
<protein>
    <submittedName>
        <fullName evidence="3">Formylglycine-generating enzyme family protein</fullName>
    </submittedName>
</protein>
<dbReference type="SUPFAM" id="SSF56436">
    <property type="entry name" value="C-type lectin-like"/>
    <property type="match status" value="1"/>
</dbReference>